<dbReference type="NCBIfam" id="NF033550">
    <property type="entry name" value="transpos_ISL3"/>
    <property type="match status" value="1"/>
</dbReference>
<dbReference type="InterPro" id="IPR029261">
    <property type="entry name" value="Transposase_Znf"/>
</dbReference>
<evidence type="ECO:0000313" key="4">
    <source>
        <dbReference type="EMBL" id="QNO55338.1"/>
    </source>
</evidence>
<reference evidence="4" key="1">
    <citation type="submission" date="2020-06" db="EMBL/GenBank/DDBJ databases">
        <title>Unique genomic features of the anaerobic methanotrophic archaea.</title>
        <authorList>
            <person name="Chadwick G.L."/>
            <person name="Skennerton C.T."/>
            <person name="Laso-Perez R."/>
            <person name="Leu A.O."/>
            <person name="Speth D.R."/>
            <person name="Yu H."/>
            <person name="Morgan-Lang C."/>
            <person name="Hatzenpichler R."/>
            <person name="Goudeau D."/>
            <person name="Malmstrom R."/>
            <person name="Brazelton W.J."/>
            <person name="Woyke T."/>
            <person name="Hallam S.J."/>
            <person name="Tyson G.W."/>
            <person name="Wegener G."/>
            <person name="Boetius A."/>
            <person name="Orphan V."/>
        </authorList>
    </citation>
    <scope>NUCLEOTIDE SEQUENCE</scope>
</reference>
<dbReference type="Pfam" id="PF13542">
    <property type="entry name" value="HTH_Tnp_ISL3"/>
    <property type="match status" value="1"/>
</dbReference>
<dbReference type="InterPro" id="IPR002560">
    <property type="entry name" value="Transposase_DDE"/>
</dbReference>
<evidence type="ECO:0008006" key="5">
    <source>
        <dbReference type="Google" id="ProtNLM"/>
    </source>
</evidence>
<dbReference type="InterPro" id="IPR032877">
    <property type="entry name" value="Transposase_HTH"/>
</dbReference>
<dbReference type="PANTHER" id="PTHR33498:SF1">
    <property type="entry name" value="TRANSPOSASE FOR INSERTION SEQUENCE ELEMENT IS1557"/>
    <property type="match status" value="1"/>
</dbReference>
<sequence>MYEDLFRKALNIEDPWVLESVDFDPDAKRIDLYLDFAPGTKFDCPVCNKPGCSAYDTQEKEWRHLDFFQHKAFLHCRVPRVSCDECGIHQIKIPWARDCSGFTLLMDALIMSMAQSMQMSEIADMIGEHDTRVWRVVKYYVEDARSREDFSDVSIIGIDETSSAKGHKYVTLVVDFATSKVIYVCRGKDALTVSTFKEDYQVHRGSPDKIASVCCDMSPAFIGGIETEFPNASITFDKFHIMKIVNEGIDMVRREEQAINKVLNKTRYIWLKNPDNLTKEQNKTLGTLKDMNLKTIRAYNLKLSLQMFWVIQERNIAEQYLKKWYFWATH</sequence>
<organism evidence="4">
    <name type="scientific">Candidatus Methanophaga sp. ANME-1 ERB7</name>
    <dbReference type="NCBI Taxonomy" id="2759913"/>
    <lineage>
        <taxon>Archaea</taxon>
        <taxon>Methanobacteriati</taxon>
        <taxon>Methanobacteriota</taxon>
        <taxon>Stenosarchaea group</taxon>
        <taxon>Methanomicrobia</taxon>
        <taxon>Candidatus Methanophagales</taxon>
        <taxon>Candidatus Methanophagaceae</taxon>
        <taxon>Candidatus Methanophaga</taxon>
    </lineage>
</organism>
<dbReference type="InterPro" id="IPR047951">
    <property type="entry name" value="Transpos_ISL3"/>
</dbReference>
<feature type="domain" description="Transposase IS204/IS1001/IS1096/IS1165 zinc-finger" evidence="3">
    <location>
        <begin position="44"/>
        <end position="86"/>
    </location>
</feature>
<proteinExistence type="predicted"/>
<dbReference type="Pfam" id="PF14690">
    <property type="entry name" value="Zn_ribbon_ISL3"/>
    <property type="match status" value="1"/>
</dbReference>
<accession>A0A7G9Z504</accession>
<gene>
    <name evidence="4" type="ORF">BDIJAKCO_00012</name>
</gene>
<feature type="domain" description="Transposase IS204/IS1001/IS1096/IS1165 DDE" evidence="1">
    <location>
        <begin position="156"/>
        <end position="329"/>
    </location>
</feature>
<dbReference type="PANTHER" id="PTHR33498">
    <property type="entry name" value="TRANSPOSASE FOR INSERTION SEQUENCE ELEMENT IS1557"/>
    <property type="match status" value="1"/>
</dbReference>
<dbReference type="EMBL" id="MT631610">
    <property type="protein sequence ID" value="QNO55338.1"/>
    <property type="molecule type" value="Genomic_DNA"/>
</dbReference>
<evidence type="ECO:0000259" key="1">
    <source>
        <dbReference type="Pfam" id="PF01610"/>
    </source>
</evidence>
<name>A0A7G9Z504_9EURY</name>
<evidence type="ECO:0000259" key="3">
    <source>
        <dbReference type="Pfam" id="PF14690"/>
    </source>
</evidence>
<feature type="domain" description="Transposase IS204/IS1001/IS1096/IS1165 helix-turn-helix" evidence="2">
    <location>
        <begin position="92"/>
        <end position="141"/>
    </location>
</feature>
<dbReference type="Pfam" id="PF01610">
    <property type="entry name" value="DDE_Tnp_ISL3"/>
    <property type="match status" value="1"/>
</dbReference>
<dbReference type="AlphaFoldDB" id="A0A7G9Z504"/>
<protein>
    <recommendedName>
        <fullName evidence="5">Transposase IS204/IS1001/IS1096/IS1165 DDE domain-containing protein</fullName>
    </recommendedName>
</protein>
<evidence type="ECO:0000259" key="2">
    <source>
        <dbReference type="Pfam" id="PF13542"/>
    </source>
</evidence>